<dbReference type="InterPro" id="IPR050104">
    <property type="entry name" value="FMN-dep_NADH:Q_OxRdtase_AzoR1"/>
</dbReference>
<dbReference type="EMBL" id="BQXY01000012">
    <property type="protein sequence ID" value="GKU27492.1"/>
    <property type="molecule type" value="Genomic_DNA"/>
</dbReference>
<proteinExistence type="predicted"/>
<feature type="domain" description="NADPH-dependent FMN reductase-like" evidence="1">
    <location>
        <begin position="2"/>
        <end position="136"/>
    </location>
</feature>
<evidence type="ECO:0000313" key="2">
    <source>
        <dbReference type="EMBL" id="GKU27492.1"/>
    </source>
</evidence>
<dbReference type="SUPFAM" id="SSF52218">
    <property type="entry name" value="Flavoproteins"/>
    <property type="match status" value="1"/>
</dbReference>
<dbReference type="GO" id="GO:0016491">
    <property type="term" value="F:oxidoreductase activity"/>
    <property type="evidence" value="ECO:0007669"/>
    <property type="project" value="InterPro"/>
</dbReference>
<sequence length="223" mass="25692">MHKGSTYNITKLFLDKLSDKNPEITEFFMPKHTPGFCVGCFNCFTKGEDACPHADTVQPIVKEMEKADLLILESPCYVFGMSGQLKTFLDHMGYRWMPHRPHERMFSKIGLVISTAAGAGTRKVTKDLKNNLFYWGVPKTYCYGKHVGALNWETVKPEKKKQIESEVTKLAEKISREVCNVKPGIKTKVMFKIMKMNQKSNDWNATDKEYWIKKGWINGKNPW</sequence>
<dbReference type="PANTHER" id="PTHR43741">
    <property type="entry name" value="FMN-DEPENDENT NADH-AZOREDUCTASE 1"/>
    <property type="match status" value="1"/>
</dbReference>
<accession>A0A9W5Y6W6</accession>
<dbReference type="InterPro" id="IPR029039">
    <property type="entry name" value="Flavoprotein-like_sf"/>
</dbReference>
<protein>
    <submittedName>
        <fullName evidence="2">Flavin reductase</fullName>
    </submittedName>
</protein>
<dbReference type="Gene3D" id="3.40.50.360">
    <property type="match status" value="1"/>
</dbReference>
<dbReference type="AlphaFoldDB" id="A0A9W5Y6W6"/>
<name>A0A9W5Y6W6_9CLOT</name>
<gene>
    <name evidence="2" type="ORF">CFOLD11_43190</name>
</gene>
<dbReference type="Pfam" id="PF03358">
    <property type="entry name" value="FMN_red"/>
    <property type="match status" value="1"/>
</dbReference>
<evidence type="ECO:0000313" key="3">
    <source>
        <dbReference type="Proteomes" id="UP001057868"/>
    </source>
</evidence>
<organism evidence="2 3">
    <name type="scientific">Clostridium folliculivorans</name>
    <dbReference type="NCBI Taxonomy" id="2886038"/>
    <lineage>
        <taxon>Bacteria</taxon>
        <taxon>Bacillati</taxon>
        <taxon>Bacillota</taxon>
        <taxon>Clostridia</taxon>
        <taxon>Eubacteriales</taxon>
        <taxon>Clostridiaceae</taxon>
        <taxon>Clostridium</taxon>
    </lineage>
</organism>
<comment type="caution">
    <text evidence="2">The sequence shown here is derived from an EMBL/GenBank/DDBJ whole genome shotgun (WGS) entry which is preliminary data.</text>
</comment>
<dbReference type="InterPro" id="IPR005025">
    <property type="entry name" value="FMN_Rdtase-like_dom"/>
</dbReference>
<reference evidence="2" key="1">
    <citation type="journal article" date="2023" name="Int. J. Syst. Evol. Microbiol.">
        <title>&lt;i&gt;Clostridium folliculivorans&lt;/i&gt; sp. nov., isolated from soil samples of an organic paddy in Japan.</title>
        <authorList>
            <person name="Tazawa J."/>
            <person name="Kobayashi H."/>
            <person name="Tanizawa Y."/>
            <person name="Uchino A."/>
            <person name="Tanaka F."/>
            <person name="Urashima Y."/>
            <person name="Miura S."/>
            <person name="Sakamoto M."/>
            <person name="Ohkuma M."/>
            <person name="Tohno M."/>
        </authorList>
    </citation>
    <scope>NUCLEOTIDE SEQUENCE</scope>
    <source>
        <strain evidence="2">D1-1</strain>
    </source>
</reference>
<dbReference type="Proteomes" id="UP001057868">
    <property type="component" value="Unassembled WGS sequence"/>
</dbReference>
<keyword evidence="3" id="KW-1185">Reference proteome</keyword>
<dbReference type="PANTHER" id="PTHR43741:SF4">
    <property type="entry name" value="FMN-DEPENDENT NADH:QUINONE OXIDOREDUCTASE"/>
    <property type="match status" value="1"/>
</dbReference>
<evidence type="ECO:0000259" key="1">
    <source>
        <dbReference type="Pfam" id="PF03358"/>
    </source>
</evidence>